<dbReference type="Gene3D" id="3.30.1050.10">
    <property type="entry name" value="SCP2 sterol-binding domain"/>
    <property type="match status" value="1"/>
</dbReference>
<evidence type="ECO:0000313" key="2">
    <source>
        <dbReference type="Proteomes" id="UP001597119"/>
    </source>
</evidence>
<dbReference type="Proteomes" id="UP001597119">
    <property type="component" value="Unassembled WGS sequence"/>
</dbReference>
<dbReference type="AlphaFoldDB" id="A0ABD6C7C6"/>
<dbReference type="SUPFAM" id="SSF55718">
    <property type="entry name" value="SCP-like"/>
    <property type="match status" value="1"/>
</dbReference>
<organism evidence="1 2">
    <name type="scientific">Halorientalis brevis</name>
    <dbReference type="NCBI Taxonomy" id="1126241"/>
    <lineage>
        <taxon>Archaea</taxon>
        <taxon>Methanobacteriati</taxon>
        <taxon>Methanobacteriota</taxon>
        <taxon>Stenosarchaea group</taxon>
        <taxon>Halobacteria</taxon>
        <taxon>Halobacteriales</taxon>
        <taxon>Haloarculaceae</taxon>
        <taxon>Halorientalis</taxon>
    </lineage>
</organism>
<name>A0ABD6C7C6_9EURY</name>
<dbReference type="InterPro" id="IPR036527">
    <property type="entry name" value="SCP2_sterol-bd_dom_sf"/>
</dbReference>
<keyword evidence="2" id="KW-1185">Reference proteome</keyword>
<protein>
    <submittedName>
        <fullName evidence="1">Uncharacterized protein</fullName>
    </submittedName>
</protein>
<reference evidence="1 2" key="1">
    <citation type="journal article" date="2019" name="Int. J. Syst. Evol. Microbiol.">
        <title>The Global Catalogue of Microorganisms (GCM) 10K type strain sequencing project: providing services to taxonomists for standard genome sequencing and annotation.</title>
        <authorList>
            <consortium name="The Broad Institute Genomics Platform"/>
            <consortium name="The Broad Institute Genome Sequencing Center for Infectious Disease"/>
            <person name="Wu L."/>
            <person name="Ma J."/>
        </authorList>
    </citation>
    <scope>NUCLEOTIDE SEQUENCE [LARGE SCALE GENOMIC DNA]</scope>
    <source>
        <strain evidence="1 2">CGMCC 1.12125</strain>
    </source>
</reference>
<accession>A0ABD6C7C6</accession>
<proteinExistence type="predicted"/>
<dbReference type="EMBL" id="JBHUDJ010000002">
    <property type="protein sequence ID" value="MFD1586071.1"/>
    <property type="molecule type" value="Genomic_DNA"/>
</dbReference>
<evidence type="ECO:0000313" key="1">
    <source>
        <dbReference type="EMBL" id="MFD1586071.1"/>
    </source>
</evidence>
<sequence length="231" mass="25521">MVLYPSEEWLDEYQRLINESSELDGFEFDENLLLVITDLNLATITLGDLSDEVLSELPPSAREGLEDVSIDEATDLIDESIRSSLPATLRNLLEQTERDVVEGTIYVYVELEDGDCTELALVDGPGDREVGTAFRASAHTWQSIIAGRPATSAVISGDLEIIGNELLKIPYTAELQLLCDIAADVDTEFLIEHEGESFVNFLLDESIRQPVTVQKCVTRQAALTVQTLSPF</sequence>
<gene>
    <name evidence="1" type="ORF">ACFR9U_03685</name>
</gene>
<dbReference type="RefSeq" id="WP_247376590.1">
    <property type="nucleotide sequence ID" value="NZ_JALLGV010000003.1"/>
</dbReference>
<comment type="caution">
    <text evidence="1">The sequence shown here is derived from an EMBL/GenBank/DDBJ whole genome shotgun (WGS) entry which is preliminary data.</text>
</comment>